<dbReference type="Pfam" id="PF20431">
    <property type="entry name" value="E_motif"/>
    <property type="match status" value="1"/>
</dbReference>
<gene>
    <name evidence="3" type="ORF">IFM89_001280</name>
</gene>
<keyword evidence="1" id="KW-0677">Repeat</keyword>
<evidence type="ECO:0008006" key="5">
    <source>
        <dbReference type="Google" id="ProtNLM"/>
    </source>
</evidence>
<evidence type="ECO:0000256" key="2">
    <source>
        <dbReference type="PROSITE-ProRule" id="PRU00708"/>
    </source>
</evidence>
<dbReference type="PANTHER" id="PTHR47926">
    <property type="entry name" value="PENTATRICOPEPTIDE REPEAT-CONTAINING PROTEIN"/>
    <property type="match status" value="1"/>
</dbReference>
<reference evidence="3 4" key="1">
    <citation type="submission" date="2020-10" db="EMBL/GenBank/DDBJ databases">
        <title>The Coptis chinensis genome and diversification of protoberbering-type alkaloids.</title>
        <authorList>
            <person name="Wang B."/>
            <person name="Shu S."/>
            <person name="Song C."/>
            <person name="Liu Y."/>
        </authorList>
    </citation>
    <scope>NUCLEOTIDE SEQUENCE [LARGE SCALE GENOMIC DNA]</scope>
    <source>
        <strain evidence="3">HL-2020</strain>
        <tissue evidence="3">Leaf</tissue>
    </source>
</reference>
<name>A0A835LDY6_9MAGN</name>
<dbReference type="GO" id="GO:0003723">
    <property type="term" value="F:RNA binding"/>
    <property type="evidence" value="ECO:0007669"/>
    <property type="project" value="InterPro"/>
</dbReference>
<dbReference type="NCBIfam" id="TIGR00756">
    <property type="entry name" value="PPR"/>
    <property type="match status" value="5"/>
</dbReference>
<feature type="repeat" description="PPR" evidence="2">
    <location>
        <begin position="213"/>
        <end position="243"/>
    </location>
</feature>
<dbReference type="Gene3D" id="1.25.40.10">
    <property type="entry name" value="Tetratricopeptide repeat domain"/>
    <property type="match status" value="4"/>
</dbReference>
<feature type="repeat" description="PPR" evidence="2">
    <location>
        <begin position="244"/>
        <end position="278"/>
    </location>
</feature>
<evidence type="ECO:0000256" key="1">
    <source>
        <dbReference type="ARBA" id="ARBA00022737"/>
    </source>
</evidence>
<dbReference type="Pfam" id="PF01535">
    <property type="entry name" value="PPR"/>
    <property type="match status" value="5"/>
</dbReference>
<protein>
    <recommendedName>
        <fullName evidence="5">Chlororespiratory reduction 4</fullName>
    </recommendedName>
</protein>
<evidence type="ECO:0000313" key="4">
    <source>
        <dbReference type="Proteomes" id="UP000631114"/>
    </source>
</evidence>
<dbReference type="AlphaFoldDB" id="A0A835LDY6"/>
<evidence type="ECO:0000313" key="3">
    <source>
        <dbReference type="EMBL" id="KAF9591070.1"/>
    </source>
</evidence>
<proteinExistence type="predicted"/>
<dbReference type="OrthoDB" id="726582at2759"/>
<dbReference type="PROSITE" id="PS51375">
    <property type="entry name" value="PPR"/>
    <property type="match status" value="4"/>
</dbReference>
<dbReference type="EMBL" id="JADFTS010000008">
    <property type="protein sequence ID" value="KAF9591070.1"/>
    <property type="molecule type" value="Genomic_DNA"/>
</dbReference>
<dbReference type="PANTHER" id="PTHR47926:SF497">
    <property type="entry name" value="TETRATRICOPEPTIDE-LIKE HELICAL DOMAIN SUPERFAMILY"/>
    <property type="match status" value="1"/>
</dbReference>
<dbReference type="InterPro" id="IPR046848">
    <property type="entry name" value="E_motif"/>
</dbReference>
<organism evidence="3 4">
    <name type="scientific">Coptis chinensis</name>
    <dbReference type="NCBI Taxonomy" id="261450"/>
    <lineage>
        <taxon>Eukaryota</taxon>
        <taxon>Viridiplantae</taxon>
        <taxon>Streptophyta</taxon>
        <taxon>Embryophyta</taxon>
        <taxon>Tracheophyta</taxon>
        <taxon>Spermatophyta</taxon>
        <taxon>Magnoliopsida</taxon>
        <taxon>Ranunculales</taxon>
        <taxon>Ranunculaceae</taxon>
        <taxon>Coptidoideae</taxon>
        <taxon>Coptis</taxon>
    </lineage>
</organism>
<comment type="caution">
    <text evidence="3">The sequence shown here is derived from an EMBL/GenBank/DDBJ whole genome shotgun (WGS) entry which is preliminary data.</text>
</comment>
<dbReference type="GO" id="GO:0005737">
    <property type="term" value="C:cytoplasm"/>
    <property type="evidence" value="ECO:0007669"/>
    <property type="project" value="UniProtKB-ARBA"/>
</dbReference>
<dbReference type="InterPro" id="IPR002885">
    <property type="entry name" value="PPR_rpt"/>
</dbReference>
<dbReference type="GO" id="GO:0016556">
    <property type="term" value="P:mRNA modification"/>
    <property type="evidence" value="ECO:0007669"/>
    <property type="project" value="UniProtKB-ARBA"/>
</dbReference>
<accession>A0A835LDY6</accession>
<dbReference type="InterPro" id="IPR046960">
    <property type="entry name" value="PPR_At4g14850-like_plant"/>
</dbReference>
<dbReference type="Proteomes" id="UP000631114">
    <property type="component" value="Unassembled WGS sequence"/>
</dbReference>
<feature type="repeat" description="PPR" evidence="2">
    <location>
        <begin position="279"/>
        <end position="309"/>
    </location>
</feature>
<feature type="repeat" description="PPR" evidence="2">
    <location>
        <begin position="111"/>
        <end position="145"/>
    </location>
</feature>
<keyword evidence="4" id="KW-1185">Reference proteome</keyword>
<dbReference type="InterPro" id="IPR011990">
    <property type="entry name" value="TPR-like_helical_dom_sf"/>
</dbReference>
<dbReference type="FunFam" id="1.25.40.10:FF:000277">
    <property type="entry name" value="Pentatricopeptide repeat-containing protein, mitochondrial"/>
    <property type="match status" value="1"/>
</dbReference>
<dbReference type="Pfam" id="PF13041">
    <property type="entry name" value="PPR_2"/>
    <property type="match status" value="1"/>
</dbReference>
<dbReference type="FunFam" id="1.25.40.10:FF:000348">
    <property type="entry name" value="Pentatricopeptide repeat-containing protein chloroplastic"/>
    <property type="match status" value="1"/>
</dbReference>
<sequence length="465" mass="52515">MFSQITDPDIISWTSLITHHLHIDQPFEALCVFSKFILLGIRPDNFSVVGALSACGRNEDLRHGKMVHGMIYRYELGLEMIVGNALVDMYSRNGEIRVAQLVFREMGIIKDVVSWTSLLHGFIKCNDLVSARELFDRMPRRNTVSWTAMITGYVQGRKPIQGLEVFQEMKSIGSDLPTAITIVAVLSGCADIGALDLGRSIHGYVEKMNLYSDATMYNALINMYGKSGSLDTAEKVFAEIEMKDTFSWTTMISGFAVHGSGIRAIQIFSEMLRSGMEPNEVTFVAVLSACSHAGLVDEGWRWFDRMRQSYHLEHKIAHYGCMVDLLGRAGLIEEAKEFIGRMQIKPDAVLWRSLLSASLVHGNSRIAETAGKKIIELEPDDDGVYILLWNIYCSEHRWVEASETRRMMKDRKVKKKPGCSWVEVNGVVHEFVADDRTHCLSREVYSILDWLAEQLKSDFVHSGLE</sequence>